<dbReference type="GO" id="GO:0005886">
    <property type="term" value="C:plasma membrane"/>
    <property type="evidence" value="ECO:0007669"/>
    <property type="project" value="UniProtKB-SubCell"/>
</dbReference>
<dbReference type="FunFam" id="3.80.10.10:FF:000383">
    <property type="entry name" value="Leucine-rich repeat receptor protein kinase EMS1"/>
    <property type="match status" value="1"/>
</dbReference>
<proteinExistence type="inferred from homology"/>
<dbReference type="FunFam" id="3.80.10.10:FF:000041">
    <property type="entry name" value="LRR receptor-like serine/threonine-protein kinase ERECTA"/>
    <property type="match status" value="1"/>
</dbReference>
<evidence type="ECO:0008006" key="14">
    <source>
        <dbReference type="Google" id="ProtNLM"/>
    </source>
</evidence>
<accession>V4TUS7</accession>
<evidence type="ECO:0000313" key="13">
    <source>
        <dbReference type="Proteomes" id="UP000030687"/>
    </source>
</evidence>
<dbReference type="Proteomes" id="UP000030687">
    <property type="component" value="Unassembled WGS sequence"/>
</dbReference>
<dbReference type="OMA" id="CWETERT"/>
<dbReference type="InterPro" id="IPR001611">
    <property type="entry name" value="Leu-rich_rpt"/>
</dbReference>
<dbReference type="SUPFAM" id="SSF52047">
    <property type="entry name" value="RNI-like"/>
    <property type="match status" value="1"/>
</dbReference>
<keyword evidence="5" id="KW-0812">Transmembrane</keyword>
<keyword evidence="6" id="KW-0732">Signal</keyword>
<dbReference type="SMART" id="SM00369">
    <property type="entry name" value="LRR_TYP"/>
    <property type="match status" value="5"/>
</dbReference>
<dbReference type="FunCoup" id="V4TUS7">
    <property type="interactions" value="281"/>
</dbReference>
<dbReference type="Pfam" id="PF00560">
    <property type="entry name" value="LRR_1"/>
    <property type="match status" value="7"/>
</dbReference>
<dbReference type="PANTHER" id="PTHR48061">
    <property type="entry name" value="LEUCINE-RICH REPEAT RECEPTOR PROTEIN KINASE EMS1-LIKE-RELATED"/>
    <property type="match status" value="1"/>
</dbReference>
<protein>
    <recommendedName>
        <fullName evidence="14">Leucine-rich repeat-containing N-terminal plant-type domain-containing protein</fullName>
    </recommendedName>
</protein>
<name>V4TUS7_CITCL</name>
<evidence type="ECO:0000313" key="12">
    <source>
        <dbReference type="EMBL" id="ESR55515.1"/>
    </source>
</evidence>
<evidence type="ECO:0000256" key="3">
    <source>
        <dbReference type="ARBA" id="ARBA00022475"/>
    </source>
</evidence>
<keyword evidence="9" id="KW-0472">Membrane</keyword>
<keyword evidence="3" id="KW-1003">Cell membrane</keyword>
<keyword evidence="13" id="KW-1185">Reference proteome</keyword>
<keyword evidence="11" id="KW-0325">Glycoprotein</keyword>
<dbReference type="InterPro" id="IPR003591">
    <property type="entry name" value="Leu-rich_rpt_typical-subtyp"/>
</dbReference>
<comment type="similarity">
    <text evidence="2">Belongs to the RLP family.</text>
</comment>
<evidence type="ECO:0000256" key="5">
    <source>
        <dbReference type="ARBA" id="ARBA00022692"/>
    </source>
</evidence>
<sequence>DCSSSFHYSSPKTTHRHFCPPEQSFALLQFKNNTSASPSDYSYCDEEHSSHKTNSWTEVICDNVTGNVIGLDLHGSCSWLRGTIDDNSTLFRLSHLQSLNLAFNNFLGSRISPEFGRLKELTYLNPSFSNFGGLVPSEISHLSKLTHLGLSCRVLTIEQRTFDLLASNLTKLSLLHLGSTNLSLIKPFSLLNLSSTMTDLDLSGTRIQGNFPDQIFLLPNLRVLYLCGNIHLTGYLPKCNWSSPLRELDLSLSDFSGEIPYSIGNLLFLETVDITYCNFMGSIPTSTGNLSKATEILFASNHLTGQLPHHVSGLLYLTNLDLFGNSLQGKVPSWLFTLPSLVSVNLAWNKLTGPIDGFQSPNSLEEVHLEKNQIHGWKSLIDLDLSNNFLTHIALHPWKNIRTLDLRNNKIQGSILVPPPSTEVFLVSNNKLSGQIPPYICSLSSLKYLSLSHNNLSGTIPPCLGNFTTQLITLHLKNNSLEGHIHDTFENASNIQSFDLNCNKFEGSLPRSLAKCVKLEVVNVGNNMINDTFPCWLGSLPLLKILILRSNRFYGPLCKSITTFSFQALRIIDLSRNEFKDFLPRRNFTSMEAMKNVDEQATRLQYMGHAYYDESVTVAMKGHDFQLYMLNLDQIYIPNQESPGLAELSNQELRMV</sequence>
<dbReference type="SUPFAM" id="SSF52058">
    <property type="entry name" value="L domain-like"/>
    <property type="match status" value="1"/>
</dbReference>
<dbReference type="InterPro" id="IPR046956">
    <property type="entry name" value="RLP23-like"/>
</dbReference>
<reference evidence="12 13" key="1">
    <citation type="submission" date="2013-10" db="EMBL/GenBank/DDBJ databases">
        <authorList>
            <consortium name="International Citrus Genome Consortium"/>
            <person name="Jenkins J."/>
            <person name="Schmutz J."/>
            <person name="Prochnik S."/>
            <person name="Rokhsar D."/>
            <person name="Gmitter F."/>
            <person name="Ollitrault P."/>
            <person name="Machado M."/>
            <person name="Talon M."/>
            <person name="Wincker P."/>
            <person name="Jaillon O."/>
            <person name="Morgante M."/>
        </authorList>
    </citation>
    <scope>NUCLEOTIDE SEQUENCE</scope>
    <source>
        <strain evidence="13">cv. Clemenules</strain>
    </source>
</reference>
<dbReference type="eggNOG" id="KOG0619">
    <property type="taxonomic scope" value="Eukaryota"/>
</dbReference>
<gene>
    <name evidence="12" type="ORF">CICLE_v10023702mg</name>
</gene>
<dbReference type="InParanoid" id="V4TUS7"/>
<dbReference type="EMBL" id="KI536661">
    <property type="protein sequence ID" value="ESR55515.1"/>
    <property type="molecule type" value="Genomic_DNA"/>
</dbReference>
<keyword evidence="10" id="KW-0675">Receptor</keyword>
<dbReference type="Gene3D" id="3.80.10.10">
    <property type="entry name" value="Ribonuclease Inhibitor"/>
    <property type="match status" value="3"/>
</dbReference>
<dbReference type="AlphaFoldDB" id="V4TUS7"/>
<evidence type="ECO:0000256" key="4">
    <source>
        <dbReference type="ARBA" id="ARBA00022614"/>
    </source>
</evidence>
<evidence type="ECO:0000256" key="8">
    <source>
        <dbReference type="ARBA" id="ARBA00022989"/>
    </source>
</evidence>
<evidence type="ECO:0000256" key="9">
    <source>
        <dbReference type="ARBA" id="ARBA00023136"/>
    </source>
</evidence>
<evidence type="ECO:0000256" key="11">
    <source>
        <dbReference type="ARBA" id="ARBA00023180"/>
    </source>
</evidence>
<dbReference type="PANTHER" id="PTHR48061:SF46">
    <property type="entry name" value="LEUCINE-RICH REPEAT-CONTAINING N-TERMINAL PLANT-TYPE DOMAIN-CONTAINING PROTEIN"/>
    <property type="match status" value="1"/>
</dbReference>
<evidence type="ECO:0000256" key="6">
    <source>
        <dbReference type="ARBA" id="ARBA00022729"/>
    </source>
</evidence>
<evidence type="ECO:0000256" key="7">
    <source>
        <dbReference type="ARBA" id="ARBA00022737"/>
    </source>
</evidence>
<evidence type="ECO:0000256" key="10">
    <source>
        <dbReference type="ARBA" id="ARBA00023170"/>
    </source>
</evidence>
<keyword evidence="8" id="KW-1133">Transmembrane helix</keyword>
<keyword evidence="4" id="KW-0433">Leucine-rich repeat</keyword>
<keyword evidence="7" id="KW-0677">Repeat</keyword>
<dbReference type="InterPro" id="IPR032675">
    <property type="entry name" value="LRR_dom_sf"/>
</dbReference>
<feature type="non-terminal residue" evidence="12">
    <location>
        <position position="1"/>
    </location>
</feature>
<organism evidence="12 13">
    <name type="scientific">Citrus clementina</name>
    <name type="common">Clementine</name>
    <name type="synonym">Citrus deliciosa x Citrus sinensis</name>
    <dbReference type="NCBI Taxonomy" id="85681"/>
    <lineage>
        <taxon>Eukaryota</taxon>
        <taxon>Viridiplantae</taxon>
        <taxon>Streptophyta</taxon>
        <taxon>Embryophyta</taxon>
        <taxon>Tracheophyta</taxon>
        <taxon>Spermatophyta</taxon>
        <taxon>Magnoliopsida</taxon>
        <taxon>eudicotyledons</taxon>
        <taxon>Gunneridae</taxon>
        <taxon>Pentapetalae</taxon>
        <taxon>rosids</taxon>
        <taxon>malvids</taxon>
        <taxon>Sapindales</taxon>
        <taxon>Rutaceae</taxon>
        <taxon>Aurantioideae</taxon>
        <taxon>Citrus</taxon>
    </lineage>
</organism>
<comment type="subcellular location">
    <subcellularLocation>
        <location evidence="1">Cell membrane</location>
        <topology evidence="1">Single-pass type I membrane protein</topology>
    </subcellularLocation>
</comment>
<dbReference type="Gramene" id="ESR55515">
    <property type="protein sequence ID" value="ESR55515"/>
    <property type="gene ID" value="CICLE_v10023702mg"/>
</dbReference>
<evidence type="ECO:0000256" key="2">
    <source>
        <dbReference type="ARBA" id="ARBA00009592"/>
    </source>
</evidence>
<dbReference type="KEGG" id="cic:CICLE_v10023702mg"/>
<evidence type="ECO:0000256" key="1">
    <source>
        <dbReference type="ARBA" id="ARBA00004251"/>
    </source>
</evidence>